<gene>
    <name evidence="7" type="ORF">KP509_01G028700</name>
</gene>
<dbReference type="Proteomes" id="UP000825935">
    <property type="component" value="Chromosome 1"/>
</dbReference>
<evidence type="ECO:0000256" key="1">
    <source>
        <dbReference type="ARBA" id="ARBA00004141"/>
    </source>
</evidence>
<evidence type="ECO:0000256" key="2">
    <source>
        <dbReference type="ARBA" id="ARBA00005977"/>
    </source>
</evidence>
<keyword evidence="8" id="KW-1185">Reference proteome</keyword>
<dbReference type="AlphaFoldDB" id="A0A8T2VBT6"/>
<dbReference type="EMBL" id="CM035406">
    <property type="protein sequence ID" value="KAH7445921.1"/>
    <property type="molecule type" value="Genomic_DNA"/>
</dbReference>
<evidence type="ECO:0000313" key="8">
    <source>
        <dbReference type="Proteomes" id="UP000825935"/>
    </source>
</evidence>
<keyword evidence="5 6" id="KW-0472">Membrane</keyword>
<evidence type="ECO:0000313" key="7">
    <source>
        <dbReference type="EMBL" id="KAH7445921.1"/>
    </source>
</evidence>
<keyword evidence="3 6" id="KW-0812">Transmembrane</keyword>
<protein>
    <recommendedName>
        <fullName evidence="9">Transmembrane protein 234 homolog</fullName>
    </recommendedName>
</protein>
<feature type="transmembrane region" description="Helical" evidence="6">
    <location>
        <begin position="85"/>
        <end position="103"/>
    </location>
</feature>
<dbReference type="PANTHER" id="PTHR28668:SF1">
    <property type="entry name" value="TRANSMEMBRANE PROTEIN 234"/>
    <property type="match status" value="1"/>
</dbReference>
<dbReference type="GO" id="GO:0016020">
    <property type="term" value="C:membrane"/>
    <property type="evidence" value="ECO:0007669"/>
    <property type="project" value="UniProtKB-SubCell"/>
</dbReference>
<evidence type="ECO:0008006" key="9">
    <source>
        <dbReference type="Google" id="ProtNLM"/>
    </source>
</evidence>
<comment type="caution">
    <text evidence="7">The sequence shown here is derived from an EMBL/GenBank/DDBJ whole genome shotgun (WGS) entry which is preliminary data.</text>
</comment>
<comment type="subcellular location">
    <subcellularLocation>
        <location evidence="1">Membrane</location>
        <topology evidence="1">Multi-pass membrane protein</topology>
    </subcellularLocation>
</comment>
<reference evidence="7" key="1">
    <citation type="submission" date="2021-08" db="EMBL/GenBank/DDBJ databases">
        <title>WGS assembly of Ceratopteris richardii.</title>
        <authorList>
            <person name="Marchant D.B."/>
            <person name="Chen G."/>
            <person name="Jenkins J."/>
            <person name="Shu S."/>
            <person name="Leebens-Mack J."/>
            <person name="Grimwood J."/>
            <person name="Schmutz J."/>
            <person name="Soltis P."/>
            <person name="Soltis D."/>
            <person name="Chen Z.-H."/>
        </authorList>
    </citation>
    <scope>NUCLEOTIDE SEQUENCE</scope>
    <source>
        <strain evidence="7">Whitten #5841</strain>
        <tissue evidence="7">Leaf</tissue>
    </source>
</reference>
<comment type="similarity">
    <text evidence="2">Belongs to the TMEM234 family.</text>
</comment>
<dbReference type="OrthoDB" id="43458at2759"/>
<dbReference type="OMA" id="LGEWYAE"/>
<evidence type="ECO:0000256" key="4">
    <source>
        <dbReference type="ARBA" id="ARBA00022989"/>
    </source>
</evidence>
<proteinExistence type="inferred from homology"/>
<dbReference type="InterPro" id="IPR037185">
    <property type="entry name" value="EmrE-like"/>
</dbReference>
<evidence type="ECO:0000256" key="5">
    <source>
        <dbReference type="ARBA" id="ARBA00023136"/>
    </source>
</evidence>
<name>A0A8T2VBT6_CERRI</name>
<evidence type="ECO:0000256" key="3">
    <source>
        <dbReference type="ARBA" id="ARBA00022692"/>
    </source>
</evidence>
<keyword evidence="4 6" id="KW-1133">Transmembrane helix</keyword>
<dbReference type="SUPFAM" id="SSF103481">
    <property type="entry name" value="Multidrug resistance efflux transporter EmrE"/>
    <property type="match status" value="1"/>
</dbReference>
<dbReference type="Gene3D" id="1.10.3730.20">
    <property type="match status" value="1"/>
</dbReference>
<sequence length="108" mass="12019">MRMGKEVKEINRSLLAYLHFHLQEWIFMLTVWQYSLPFLLNLSASALFFITLSDSPITLAVPVTNAITFAATAATGMALGEKMNVMRTFLGIILIVGGVWISISPPEM</sequence>
<dbReference type="InterPro" id="IPR018908">
    <property type="entry name" value="TMEM234"/>
</dbReference>
<feature type="transmembrane region" description="Helical" evidence="6">
    <location>
        <begin position="57"/>
        <end position="79"/>
    </location>
</feature>
<dbReference type="PANTHER" id="PTHR28668">
    <property type="entry name" value="TRANSMEMBRANE PROTEIN 234"/>
    <property type="match status" value="1"/>
</dbReference>
<organism evidence="7 8">
    <name type="scientific">Ceratopteris richardii</name>
    <name type="common">Triangle waterfern</name>
    <dbReference type="NCBI Taxonomy" id="49495"/>
    <lineage>
        <taxon>Eukaryota</taxon>
        <taxon>Viridiplantae</taxon>
        <taxon>Streptophyta</taxon>
        <taxon>Embryophyta</taxon>
        <taxon>Tracheophyta</taxon>
        <taxon>Polypodiopsida</taxon>
        <taxon>Polypodiidae</taxon>
        <taxon>Polypodiales</taxon>
        <taxon>Pteridineae</taxon>
        <taxon>Pteridaceae</taxon>
        <taxon>Parkerioideae</taxon>
        <taxon>Ceratopteris</taxon>
    </lineage>
</organism>
<accession>A0A8T2VBT6</accession>
<evidence type="ECO:0000256" key="6">
    <source>
        <dbReference type="SAM" id="Phobius"/>
    </source>
</evidence>
<dbReference type="Pfam" id="PF10639">
    <property type="entry name" value="TMEM234"/>
    <property type="match status" value="1"/>
</dbReference>